<dbReference type="SMART" id="SM00849">
    <property type="entry name" value="Lactamase_B"/>
    <property type="match status" value="1"/>
</dbReference>
<dbReference type="InterPro" id="IPR001279">
    <property type="entry name" value="Metallo-B-lactamas"/>
</dbReference>
<evidence type="ECO:0000313" key="4">
    <source>
        <dbReference type="EMBL" id="MFD2937407.1"/>
    </source>
</evidence>
<dbReference type="RefSeq" id="WP_381507411.1">
    <property type="nucleotide sequence ID" value="NZ_JBHUOM010000027.1"/>
</dbReference>
<proteinExistence type="predicted"/>
<keyword evidence="2" id="KW-1133">Transmembrane helix</keyword>
<dbReference type="EMBL" id="JBHUOM010000027">
    <property type="protein sequence ID" value="MFD2937407.1"/>
    <property type="molecule type" value="Genomic_DNA"/>
</dbReference>
<feature type="domain" description="Metallo-beta-lactamase" evidence="3">
    <location>
        <begin position="75"/>
        <end position="281"/>
    </location>
</feature>
<organism evidence="4 5">
    <name type="scientific">Spirosoma flavum</name>
    <dbReference type="NCBI Taxonomy" id="2048557"/>
    <lineage>
        <taxon>Bacteria</taxon>
        <taxon>Pseudomonadati</taxon>
        <taxon>Bacteroidota</taxon>
        <taxon>Cytophagia</taxon>
        <taxon>Cytophagales</taxon>
        <taxon>Cytophagaceae</taxon>
        <taxon>Spirosoma</taxon>
    </lineage>
</organism>
<sequence>MKQNTRRWLVRAGVALAGIILAAGSMLLIPAVQDRVFTLFVTQHLRTGNTPFFKDDNLKVLLCGTSAPFADPNRAQSCVAVFANGKYYLVDTGPGSGRNLALWQLRGRELGAVFLTHFHSDHIGDLGEINTNAWLDGHPGPLPVYGGPGVEPVVQGFNQAYAQDEDYRTVNTGSGLLPPAAATMRATTISLAGPPTPRMNRRSAPLQLGGLTITAFEVNHKPAAPAYAYRFDYRGRSVTISGDTRYHPPLVAAARGSDVLVHEAQSQHLVRLIQESAATTGNARLDRIMGDIQAYHADPIDAARIANAAQVRLLVFTHLNPPPSNPLTYSMFYRGLNRVRSTDWISGVDGTFITLPPDSKEVIVTTLKP</sequence>
<keyword evidence="5" id="KW-1185">Reference proteome</keyword>
<dbReference type="InterPro" id="IPR044094">
    <property type="entry name" value="AtsA-like_MBL-fold"/>
</dbReference>
<feature type="transmembrane region" description="Helical" evidence="2">
    <location>
        <begin position="12"/>
        <end position="32"/>
    </location>
</feature>
<keyword evidence="2" id="KW-0472">Membrane</keyword>
<dbReference type="CDD" id="cd07719">
    <property type="entry name" value="arylsulfatase_AtsA-like_MBL-fold"/>
    <property type="match status" value="1"/>
</dbReference>
<accession>A0ABW6ASB3</accession>
<dbReference type="PANTHER" id="PTHR46018:SF2">
    <property type="entry name" value="ZINC PHOSPHODIESTERASE ELAC PROTEIN 1"/>
    <property type="match status" value="1"/>
</dbReference>
<evidence type="ECO:0000313" key="5">
    <source>
        <dbReference type="Proteomes" id="UP001597512"/>
    </source>
</evidence>
<keyword evidence="1" id="KW-0378">Hydrolase</keyword>
<dbReference type="Pfam" id="PF12706">
    <property type="entry name" value="Lactamase_B_2"/>
    <property type="match status" value="1"/>
</dbReference>
<evidence type="ECO:0000259" key="3">
    <source>
        <dbReference type="SMART" id="SM00849"/>
    </source>
</evidence>
<keyword evidence="2" id="KW-0812">Transmembrane</keyword>
<dbReference type="InterPro" id="IPR036866">
    <property type="entry name" value="RibonucZ/Hydroxyglut_hydro"/>
</dbReference>
<reference evidence="5" key="1">
    <citation type="journal article" date="2019" name="Int. J. Syst. Evol. Microbiol.">
        <title>The Global Catalogue of Microorganisms (GCM) 10K type strain sequencing project: providing services to taxonomists for standard genome sequencing and annotation.</title>
        <authorList>
            <consortium name="The Broad Institute Genomics Platform"/>
            <consortium name="The Broad Institute Genome Sequencing Center for Infectious Disease"/>
            <person name="Wu L."/>
            <person name="Ma J."/>
        </authorList>
    </citation>
    <scope>NUCLEOTIDE SEQUENCE [LARGE SCALE GENOMIC DNA]</scope>
    <source>
        <strain evidence="5">KCTC 52490</strain>
    </source>
</reference>
<dbReference type="Proteomes" id="UP001597512">
    <property type="component" value="Unassembled WGS sequence"/>
</dbReference>
<evidence type="ECO:0000256" key="1">
    <source>
        <dbReference type="ARBA" id="ARBA00022801"/>
    </source>
</evidence>
<dbReference type="PANTHER" id="PTHR46018">
    <property type="entry name" value="ZINC PHOSPHODIESTERASE ELAC PROTEIN 1"/>
    <property type="match status" value="1"/>
</dbReference>
<evidence type="ECO:0000256" key="2">
    <source>
        <dbReference type="SAM" id="Phobius"/>
    </source>
</evidence>
<gene>
    <name evidence="4" type="ORF">ACFS25_26780</name>
</gene>
<name>A0ABW6ASB3_9BACT</name>
<dbReference type="SUPFAM" id="SSF56281">
    <property type="entry name" value="Metallo-hydrolase/oxidoreductase"/>
    <property type="match status" value="1"/>
</dbReference>
<dbReference type="Gene3D" id="3.60.15.10">
    <property type="entry name" value="Ribonuclease Z/Hydroxyacylglutathione hydrolase-like"/>
    <property type="match status" value="1"/>
</dbReference>
<comment type="caution">
    <text evidence="4">The sequence shown here is derived from an EMBL/GenBank/DDBJ whole genome shotgun (WGS) entry which is preliminary data.</text>
</comment>
<protein>
    <submittedName>
        <fullName evidence="4">MBL fold metallo-hydrolase</fullName>
    </submittedName>
</protein>